<accession>A0A3A9KI30</accession>
<dbReference type="CDD" id="cd01392">
    <property type="entry name" value="HTH_LacI"/>
    <property type="match status" value="1"/>
</dbReference>
<dbReference type="Pfam" id="PF13377">
    <property type="entry name" value="Peripla_BP_3"/>
    <property type="match status" value="1"/>
</dbReference>
<keyword evidence="2" id="KW-0238">DNA-binding</keyword>
<evidence type="ECO:0000256" key="1">
    <source>
        <dbReference type="ARBA" id="ARBA00023015"/>
    </source>
</evidence>
<dbReference type="InterPro" id="IPR000843">
    <property type="entry name" value="HTH_LacI"/>
</dbReference>
<dbReference type="SMART" id="SM00354">
    <property type="entry name" value="HTH_LACI"/>
    <property type="match status" value="1"/>
</dbReference>
<keyword evidence="1" id="KW-0805">Transcription regulation</keyword>
<dbReference type="GO" id="GO:0003700">
    <property type="term" value="F:DNA-binding transcription factor activity"/>
    <property type="evidence" value="ECO:0007669"/>
    <property type="project" value="TreeGrafter"/>
</dbReference>
<dbReference type="InterPro" id="IPR010982">
    <property type="entry name" value="Lambda_DNA-bd_dom_sf"/>
</dbReference>
<sequence length="330" mass="36816">MITIKEIAKLANVSGATVSRVINNSGYVSDGVRQKVMKIVDENKYVPSEHAKALRTKHSKVIGVILPRISTETASRIVNGINEVLAPEGYQIILASSDLELRNEIKYLKLFKSRQVEGIILNATNTSKELMEEVDDLTIPFVAIGQELKGESYVSYNNYEVAKGLTNYLIKKGHKKIAFIGVDEKDTAVGYDRKKGYLDTMKDHSLSIDENWIKTGSFAMTFGEESMESIMNNSLTTPSAVFAVTDRLAIGAMKYLKKHLYKIPDDIAVVGIGASELAEFVEPGLTTVDFNNEKAGREAAQLILNKIQDKEYKNKEIILNYRLIERDSVR</sequence>
<dbReference type="Proteomes" id="UP000281498">
    <property type="component" value="Unassembled WGS sequence"/>
</dbReference>
<organism evidence="5 6">
    <name type="scientific">Salipaludibacillus neizhouensis</name>
    <dbReference type="NCBI Taxonomy" id="885475"/>
    <lineage>
        <taxon>Bacteria</taxon>
        <taxon>Bacillati</taxon>
        <taxon>Bacillota</taxon>
        <taxon>Bacilli</taxon>
        <taxon>Bacillales</taxon>
        <taxon>Bacillaceae</taxon>
    </lineage>
</organism>
<dbReference type="CDD" id="cd01542">
    <property type="entry name" value="PBP1_TreR-like"/>
    <property type="match status" value="1"/>
</dbReference>
<dbReference type="InterPro" id="IPR028082">
    <property type="entry name" value="Peripla_BP_I"/>
</dbReference>
<reference evidence="5 6" key="1">
    <citation type="submission" date="2017-10" db="EMBL/GenBank/DDBJ databases">
        <title>Bacillus sp. nov., a halophilic bacterium isolated from a Keqin Lake.</title>
        <authorList>
            <person name="Wang H."/>
        </authorList>
    </citation>
    <scope>NUCLEOTIDE SEQUENCE [LARGE SCALE GENOMIC DNA]</scope>
    <source>
        <strain evidence="5 6">KCTC 13187</strain>
    </source>
</reference>
<dbReference type="AlphaFoldDB" id="A0A3A9KI30"/>
<dbReference type="PROSITE" id="PS00356">
    <property type="entry name" value="HTH_LACI_1"/>
    <property type="match status" value="1"/>
</dbReference>
<dbReference type="Pfam" id="PF00356">
    <property type="entry name" value="LacI"/>
    <property type="match status" value="1"/>
</dbReference>
<keyword evidence="6" id="KW-1185">Reference proteome</keyword>
<dbReference type="Gene3D" id="1.10.260.40">
    <property type="entry name" value="lambda repressor-like DNA-binding domains"/>
    <property type="match status" value="1"/>
</dbReference>
<evidence type="ECO:0000313" key="5">
    <source>
        <dbReference type="EMBL" id="RKL67355.1"/>
    </source>
</evidence>
<evidence type="ECO:0000256" key="3">
    <source>
        <dbReference type="ARBA" id="ARBA00023163"/>
    </source>
</evidence>
<evidence type="ECO:0000259" key="4">
    <source>
        <dbReference type="PROSITE" id="PS50932"/>
    </source>
</evidence>
<dbReference type="RefSeq" id="WP_110935481.1">
    <property type="nucleotide sequence ID" value="NZ_KZ614146.1"/>
</dbReference>
<name>A0A3A9KI30_9BACI</name>
<dbReference type="OrthoDB" id="3180992at2"/>
<evidence type="ECO:0000313" key="6">
    <source>
        <dbReference type="Proteomes" id="UP000281498"/>
    </source>
</evidence>
<protein>
    <submittedName>
        <fullName evidence="5">LacI family transcriptional regulator</fullName>
    </submittedName>
</protein>
<dbReference type="SUPFAM" id="SSF53822">
    <property type="entry name" value="Periplasmic binding protein-like I"/>
    <property type="match status" value="1"/>
</dbReference>
<dbReference type="PANTHER" id="PTHR30146:SF109">
    <property type="entry name" value="HTH-TYPE TRANSCRIPTIONAL REGULATOR GALS"/>
    <property type="match status" value="1"/>
</dbReference>
<comment type="caution">
    <text evidence="5">The sequence shown here is derived from an EMBL/GenBank/DDBJ whole genome shotgun (WGS) entry which is preliminary data.</text>
</comment>
<dbReference type="PROSITE" id="PS50932">
    <property type="entry name" value="HTH_LACI_2"/>
    <property type="match status" value="1"/>
</dbReference>
<dbReference type="PANTHER" id="PTHR30146">
    <property type="entry name" value="LACI-RELATED TRANSCRIPTIONAL REPRESSOR"/>
    <property type="match status" value="1"/>
</dbReference>
<feature type="domain" description="HTH lacI-type" evidence="4">
    <location>
        <begin position="2"/>
        <end position="56"/>
    </location>
</feature>
<evidence type="ECO:0000256" key="2">
    <source>
        <dbReference type="ARBA" id="ARBA00023125"/>
    </source>
</evidence>
<dbReference type="GO" id="GO:0000976">
    <property type="term" value="F:transcription cis-regulatory region binding"/>
    <property type="evidence" value="ECO:0007669"/>
    <property type="project" value="TreeGrafter"/>
</dbReference>
<dbReference type="Gene3D" id="3.40.50.2300">
    <property type="match status" value="2"/>
</dbReference>
<dbReference type="EMBL" id="PDOE01000003">
    <property type="protein sequence ID" value="RKL67355.1"/>
    <property type="molecule type" value="Genomic_DNA"/>
</dbReference>
<proteinExistence type="predicted"/>
<gene>
    <name evidence="5" type="ORF">CR203_08270</name>
</gene>
<dbReference type="InterPro" id="IPR046335">
    <property type="entry name" value="LacI/GalR-like_sensor"/>
</dbReference>
<dbReference type="SUPFAM" id="SSF47413">
    <property type="entry name" value="lambda repressor-like DNA-binding domains"/>
    <property type="match status" value="1"/>
</dbReference>
<dbReference type="PRINTS" id="PR00036">
    <property type="entry name" value="HTHLACI"/>
</dbReference>
<keyword evidence="3" id="KW-0804">Transcription</keyword>